<gene>
    <name evidence="1" type="ORF">MPL3356_120032</name>
</gene>
<evidence type="ECO:0000313" key="1">
    <source>
        <dbReference type="EMBL" id="CDX12539.1"/>
    </source>
</evidence>
<evidence type="ECO:0000313" key="2">
    <source>
        <dbReference type="Proteomes" id="UP000045285"/>
    </source>
</evidence>
<keyword evidence="2" id="KW-1185">Reference proteome</keyword>
<dbReference type="Proteomes" id="UP000045285">
    <property type="component" value="Unassembled WGS sequence"/>
</dbReference>
<name>A0A090DH18_MESPL</name>
<sequence length="53" mass="5726">MAMPPRIIADYVLAHDEQVFHLMGNGRIEKAEPTLDAVLRADGSVIYSSVVAG</sequence>
<organism evidence="1 2">
    <name type="scientific">Mesorhizobium plurifarium</name>
    <dbReference type="NCBI Taxonomy" id="69974"/>
    <lineage>
        <taxon>Bacteria</taxon>
        <taxon>Pseudomonadati</taxon>
        <taxon>Pseudomonadota</taxon>
        <taxon>Alphaproteobacteria</taxon>
        <taxon>Hyphomicrobiales</taxon>
        <taxon>Phyllobacteriaceae</taxon>
        <taxon>Mesorhizobium</taxon>
    </lineage>
</organism>
<protein>
    <submittedName>
        <fullName evidence="1">Uncharacterized protein</fullName>
    </submittedName>
</protein>
<proteinExistence type="predicted"/>
<accession>A0A090DH18</accession>
<reference evidence="2" key="1">
    <citation type="submission" date="2014-08" db="EMBL/GenBank/DDBJ databases">
        <authorList>
            <person name="Moulin L."/>
        </authorList>
    </citation>
    <scope>NUCLEOTIDE SEQUENCE [LARGE SCALE GENOMIC DNA]</scope>
</reference>
<dbReference type="AlphaFoldDB" id="A0A090DH18"/>
<dbReference type="EMBL" id="CCMZ01000004">
    <property type="protein sequence ID" value="CDX12539.1"/>
    <property type="molecule type" value="Genomic_DNA"/>
</dbReference>